<dbReference type="PANTHER" id="PTHR42887">
    <property type="entry name" value="OS12G0638800 PROTEIN"/>
    <property type="match status" value="1"/>
</dbReference>
<evidence type="ECO:0000259" key="5">
    <source>
        <dbReference type="Pfam" id="PF22780"/>
    </source>
</evidence>
<dbReference type="NCBIfam" id="TIGR03862">
    <property type="entry name" value="flavo_PP4765"/>
    <property type="match status" value="1"/>
</dbReference>
<dbReference type="InterPro" id="IPR023166">
    <property type="entry name" value="BaiN-like_dom_sf"/>
</dbReference>
<dbReference type="SUPFAM" id="SSF160996">
    <property type="entry name" value="HI0933 insert domain-like"/>
    <property type="match status" value="1"/>
</dbReference>
<gene>
    <name evidence="6" type="ORF">JF625_11645</name>
</gene>
<dbReference type="PANTHER" id="PTHR42887:SF1">
    <property type="entry name" value="BLR3961 PROTEIN"/>
    <property type="match status" value="1"/>
</dbReference>
<dbReference type="InterPro" id="IPR004792">
    <property type="entry name" value="BaiN-like"/>
</dbReference>
<dbReference type="InterPro" id="IPR057661">
    <property type="entry name" value="RsdA/BaiN/AoA(So)_Rossmann"/>
</dbReference>
<evidence type="ECO:0000313" key="6">
    <source>
        <dbReference type="EMBL" id="MBW8725792.1"/>
    </source>
</evidence>
<dbReference type="EMBL" id="JAEKLZ010000185">
    <property type="protein sequence ID" value="MBW8725792.1"/>
    <property type="molecule type" value="Genomic_DNA"/>
</dbReference>
<evidence type="ECO:0000256" key="2">
    <source>
        <dbReference type="ARBA" id="ARBA00022630"/>
    </source>
</evidence>
<dbReference type="Pfam" id="PF03486">
    <property type="entry name" value="HI0933_like"/>
    <property type="match status" value="1"/>
</dbReference>
<dbReference type="Proteomes" id="UP000700706">
    <property type="component" value="Unassembled WGS sequence"/>
</dbReference>
<dbReference type="Gene3D" id="3.50.50.60">
    <property type="entry name" value="FAD/NAD(P)-binding domain"/>
    <property type="match status" value="1"/>
</dbReference>
<name>A0A952FJP0_9PROT</name>
<evidence type="ECO:0000313" key="7">
    <source>
        <dbReference type="Proteomes" id="UP000700706"/>
    </source>
</evidence>
<proteinExistence type="predicted"/>
<reference evidence="6" key="1">
    <citation type="submission" date="2020-06" db="EMBL/GenBank/DDBJ databases">
        <title>Stable isotope informed genome-resolved metagenomics uncovers potential trophic interactions in rhizosphere soil.</title>
        <authorList>
            <person name="Starr E.P."/>
            <person name="Shi S."/>
            <person name="Blazewicz S.J."/>
            <person name="Koch B.J."/>
            <person name="Probst A.J."/>
            <person name="Hungate B.A."/>
            <person name="Pett-Ridge J."/>
            <person name="Firestone M.K."/>
            <person name="Banfield J.F."/>
        </authorList>
    </citation>
    <scope>NUCLEOTIDE SEQUENCE</scope>
    <source>
        <strain evidence="6">YM_69_17</strain>
    </source>
</reference>
<feature type="domain" description="RsdA/BaiN/AoA(So)-like Rossmann fold-like" evidence="4">
    <location>
        <begin position="4"/>
        <end position="394"/>
    </location>
</feature>
<feature type="domain" description="RsdA/BaiN/AoA(So)-like insert" evidence="5">
    <location>
        <begin position="192"/>
        <end position="342"/>
    </location>
</feature>
<evidence type="ECO:0000259" key="4">
    <source>
        <dbReference type="Pfam" id="PF03486"/>
    </source>
</evidence>
<accession>A0A952FJP0</accession>
<evidence type="ECO:0000256" key="3">
    <source>
        <dbReference type="ARBA" id="ARBA00022827"/>
    </source>
</evidence>
<dbReference type="InterPro" id="IPR055178">
    <property type="entry name" value="RsdA/BaiN/AoA(So)-like_dom"/>
</dbReference>
<keyword evidence="2" id="KW-0285">Flavoprotein</keyword>
<dbReference type="Gene3D" id="1.10.8.260">
    <property type="entry name" value="HI0933 insert domain-like"/>
    <property type="match status" value="1"/>
</dbReference>
<dbReference type="Gene3D" id="2.40.30.10">
    <property type="entry name" value="Translation factors"/>
    <property type="match status" value="1"/>
</dbReference>
<dbReference type="NCBIfam" id="TIGR00275">
    <property type="entry name" value="aminoacetone oxidase family FAD-binding enzyme"/>
    <property type="match status" value="1"/>
</dbReference>
<comment type="cofactor">
    <cofactor evidence="1">
        <name>FAD</name>
        <dbReference type="ChEBI" id="CHEBI:57692"/>
    </cofactor>
</comment>
<dbReference type="SUPFAM" id="SSF51905">
    <property type="entry name" value="FAD/NAD(P)-binding domain"/>
    <property type="match status" value="1"/>
</dbReference>
<organism evidence="6 7">
    <name type="scientific">Inquilinus limosus</name>
    <dbReference type="NCBI Taxonomy" id="171674"/>
    <lineage>
        <taxon>Bacteria</taxon>
        <taxon>Pseudomonadati</taxon>
        <taxon>Pseudomonadota</taxon>
        <taxon>Alphaproteobacteria</taxon>
        <taxon>Rhodospirillales</taxon>
        <taxon>Rhodospirillaceae</taxon>
        <taxon>Inquilinus</taxon>
    </lineage>
</organism>
<keyword evidence="3" id="KW-0274">FAD</keyword>
<sequence length="409" mass="42679">MSQSIIIIGGGPAGLIAAQRLAEAGRRVTVYDRMPTVGRKLLMAGRGGLNLTHSEPLDRFVSRYGAAQGWIEPLVRAFTPDDLRAWSHDLGVPTFVGSSGRVFPESLKASPLLRAWLRRLAELGVEIRTRHDWIGLSFGNQPLLRGPEGEFETQADATILALGGASWPRLGGDGGWAPILAARGVGIAPLLPANAGVEIAWSAHLRDRFAGTPLKRIALTFAGRTVRGEAVIAASGLEGGAVYALGPGLRDAIARDGGAVLTLDLRPDMTIAEIAGRLARVGSADSAPNRLRRALSLTGPAYSLLREGFAAEALATPETLAAAIKAIPLRPAGIRPLDRAISTAGGIRLDALSPALELKALPGVFACGEMLDWEAPTGGYLLQGCFATGIAVARGLVSHPASTDSGTTD</sequence>
<dbReference type="InterPro" id="IPR022460">
    <property type="entry name" value="Flavoprotein_PP4765"/>
</dbReference>
<evidence type="ECO:0000256" key="1">
    <source>
        <dbReference type="ARBA" id="ARBA00001974"/>
    </source>
</evidence>
<dbReference type="InterPro" id="IPR036188">
    <property type="entry name" value="FAD/NAD-bd_sf"/>
</dbReference>
<dbReference type="AlphaFoldDB" id="A0A952FJP0"/>
<dbReference type="PRINTS" id="PR00419">
    <property type="entry name" value="ADXRDTASE"/>
</dbReference>
<comment type="caution">
    <text evidence="6">The sequence shown here is derived from an EMBL/GenBank/DDBJ whole genome shotgun (WGS) entry which is preliminary data.</text>
</comment>
<dbReference type="Pfam" id="PF22780">
    <property type="entry name" value="HI0933_like_1st"/>
    <property type="match status" value="1"/>
</dbReference>
<protein>
    <submittedName>
        <fullName evidence="6">TIGR03862 family flavoprotein</fullName>
    </submittedName>
</protein>